<feature type="region of interest" description="Disordered" evidence="1">
    <location>
        <begin position="55"/>
        <end position="79"/>
    </location>
</feature>
<proteinExistence type="predicted"/>
<evidence type="ECO:0000313" key="3">
    <source>
        <dbReference type="Proteomes" id="UP000830671"/>
    </source>
</evidence>
<evidence type="ECO:0000256" key="1">
    <source>
        <dbReference type="SAM" id="MobiDB-lite"/>
    </source>
</evidence>
<feature type="region of interest" description="Disordered" evidence="1">
    <location>
        <begin position="515"/>
        <end position="535"/>
    </location>
</feature>
<gene>
    <name evidence="2" type="ORF">CLUP02_10292</name>
</gene>
<protein>
    <submittedName>
        <fullName evidence="2">Uncharacterized protein</fullName>
    </submittedName>
</protein>
<sequence length="751" mass="83040">MIRRPISLSLYPNLRDNQPLRVCVSAESVQQPRRADSYFTLWGILTGSKDLLSHKERKRLGSERTSDAPRAATGLSKPPRLNHKGLFPPRWDQESRSIFIYRSTPPPRLSHHVLAGVAVGLVWGFLLNMSTLRRVQLPPCRSNLRVYRHFLPSFSLVETQTSTMHAWPPDACLKHVSNMELPGVVCVGDTLCRIIKKESRGITTLPLYFLPSTGPVFYCGKGSKASPATPRFHIRASAGAFPATSKRTVEPHCRQDSVVTRPTPVEKSPSRAVAFLCSRTYVSAPAPGVPVQPEYFDTAGALGATYPQGSRYRTPSLLQQCLETTKSYQVANAIVFSALANRPSFDGLPIIDIRADPRGESYKAFLCASRFSPTNVVRKRAALPPASLDSLSMSRSGRIHPSHPLSVSVQDRTAALDVPEMQYRSRTASAHLLHSQGLTHNSFSYSGVLSYALALDSLTLGPRDVKHEIMETLGPWNGLGSFSVRWNFPAPYPLPPTAPRPVEYQASKTAESRVMKDPGSSLMCQGPLGDDERSKTSFSMPRYEGWWTFCCLQYKQFPPKPAWRKLSGPQMIQGPVVGDSRAWEKKRRGVCISETLLPKEAKEASTTRLNHGSLPSARGKQIPSKRDPNARRLPTFHVCLPLRGATKAGLSVFFSMLRLSVPIKVTLSLRGILTPGLFSPFLILIQNHRNGVDTRQDRLPTEASATTHKIPGRVQPDLALSVAAEKPATPPFTTPHRRALDSRLLKLPFHA</sequence>
<organism evidence="2 3">
    <name type="scientific">Colletotrichum lupini</name>
    <dbReference type="NCBI Taxonomy" id="145971"/>
    <lineage>
        <taxon>Eukaryota</taxon>
        <taxon>Fungi</taxon>
        <taxon>Dikarya</taxon>
        <taxon>Ascomycota</taxon>
        <taxon>Pezizomycotina</taxon>
        <taxon>Sordariomycetes</taxon>
        <taxon>Hypocreomycetidae</taxon>
        <taxon>Glomerellales</taxon>
        <taxon>Glomerellaceae</taxon>
        <taxon>Colletotrichum</taxon>
        <taxon>Colletotrichum acutatum species complex</taxon>
    </lineage>
</organism>
<dbReference type="EMBL" id="CP019477">
    <property type="protein sequence ID" value="UQC84796.1"/>
    <property type="molecule type" value="Genomic_DNA"/>
</dbReference>
<feature type="region of interest" description="Disordered" evidence="1">
    <location>
        <begin position="605"/>
        <end position="628"/>
    </location>
</feature>
<accession>A0A9Q8SWF0</accession>
<dbReference type="Proteomes" id="UP000830671">
    <property type="component" value="Chromosome 5"/>
</dbReference>
<feature type="compositionally biased region" description="Basic and acidic residues" evidence="1">
    <location>
        <begin position="55"/>
        <end position="67"/>
    </location>
</feature>
<evidence type="ECO:0000313" key="2">
    <source>
        <dbReference type="EMBL" id="UQC84796.1"/>
    </source>
</evidence>
<dbReference type="RefSeq" id="XP_049146413.1">
    <property type="nucleotide sequence ID" value="XM_049289268.1"/>
</dbReference>
<name>A0A9Q8SWF0_9PEZI</name>
<dbReference type="AlphaFoldDB" id="A0A9Q8SWF0"/>
<keyword evidence="3" id="KW-1185">Reference proteome</keyword>
<reference evidence="2" key="1">
    <citation type="journal article" date="2021" name="Mol. Plant Microbe Interact.">
        <title>Complete Genome Sequence of the Plant-Pathogenic Fungus Colletotrichum lupini.</title>
        <authorList>
            <person name="Baroncelli R."/>
            <person name="Pensec F."/>
            <person name="Da Lio D."/>
            <person name="Boufleur T."/>
            <person name="Vicente I."/>
            <person name="Sarrocco S."/>
            <person name="Picot A."/>
            <person name="Baraldi E."/>
            <person name="Sukno S."/>
            <person name="Thon M."/>
            <person name="Le Floch G."/>
        </authorList>
    </citation>
    <scope>NUCLEOTIDE SEQUENCE</scope>
    <source>
        <strain evidence="2">IMI 504893</strain>
    </source>
</reference>
<dbReference type="KEGG" id="clup:CLUP02_10292"/>
<dbReference type="GeneID" id="73344278"/>